<feature type="compositionally biased region" description="Polar residues" evidence="9">
    <location>
        <begin position="630"/>
        <end position="641"/>
    </location>
</feature>
<organism evidence="12 13">
    <name type="scientific">Cinara cedri</name>
    <dbReference type="NCBI Taxonomy" id="506608"/>
    <lineage>
        <taxon>Eukaryota</taxon>
        <taxon>Metazoa</taxon>
        <taxon>Ecdysozoa</taxon>
        <taxon>Arthropoda</taxon>
        <taxon>Hexapoda</taxon>
        <taxon>Insecta</taxon>
        <taxon>Pterygota</taxon>
        <taxon>Neoptera</taxon>
        <taxon>Paraneoptera</taxon>
        <taxon>Hemiptera</taxon>
        <taxon>Sternorrhyncha</taxon>
        <taxon>Aphidomorpha</taxon>
        <taxon>Aphidoidea</taxon>
        <taxon>Aphididae</taxon>
        <taxon>Lachninae</taxon>
        <taxon>Cinara</taxon>
    </lineage>
</organism>
<dbReference type="InterPro" id="IPR027267">
    <property type="entry name" value="AH/BAR_dom_sf"/>
</dbReference>
<dbReference type="SUPFAM" id="SSF103657">
    <property type="entry name" value="BAR/IMD domain-like"/>
    <property type="match status" value="1"/>
</dbReference>
<dbReference type="GO" id="GO:0005886">
    <property type="term" value="C:plasma membrane"/>
    <property type="evidence" value="ECO:0007669"/>
    <property type="project" value="TreeGrafter"/>
</dbReference>
<reference evidence="12 13" key="1">
    <citation type="submission" date="2019-08" db="EMBL/GenBank/DDBJ databases">
        <authorList>
            <person name="Alioto T."/>
            <person name="Alioto T."/>
            <person name="Gomez Garrido J."/>
        </authorList>
    </citation>
    <scope>NUCLEOTIDE SEQUENCE [LARGE SCALE GENOMIC DNA]</scope>
</reference>
<feature type="region of interest" description="Disordered" evidence="9">
    <location>
        <begin position="551"/>
        <end position="571"/>
    </location>
</feature>
<feature type="domain" description="F-BAR" evidence="11">
    <location>
        <begin position="3"/>
        <end position="249"/>
    </location>
</feature>
<dbReference type="Pfam" id="PF22699">
    <property type="entry name" value="GMIP-like_FCH"/>
    <property type="match status" value="1"/>
</dbReference>
<evidence type="ECO:0000256" key="4">
    <source>
        <dbReference type="ARBA" id="ARBA00023054"/>
    </source>
</evidence>
<dbReference type="GO" id="GO:0030136">
    <property type="term" value="C:clathrin-coated vesicle"/>
    <property type="evidence" value="ECO:0007669"/>
    <property type="project" value="TreeGrafter"/>
</dbReference>
<feature type="region of interest" description="Disordered" evidence="9">
    <location>
        <begin position="600"/>
        <end position="641"/>
    </location>
</feature>
<keyword evidence="5" id="KW-0472">Membrane</keyword>
<evidence type="ECO:0000259" key="10">
    <source>
        <dbReference type="PROSITE" id="PS51072"/>
    </source>
</evidence>
<evidence type="ECO:0000256" key="6">
    <source>
        <dbReference type="ARBA" id="ARBA00023176"/>
    </source>
</evidence>
<dbReference type="PROSITE" id="PS51741">
    <property type="entry name" value="F_BAR"/>
    <property type="match status" value="1"/>
</dbReference>
<dbReference type="PANTHER" id="PTHR23065:SF15">
    <property type="entry name" value="AT02057P"/>
    <property type="match status" value="1"/>
</dbReference>
<feature type="domain" description="MHD" evidence="10">
    <location>
        <begin position="673"/>
        <end position="941"/>
    </location>
</feature>
<dbReference type="PANTHER" id="PTHR23065">
    <property type="entry name" value="PROLINE-SERINE-THREONINE PHOSPHATASE INTERACTING PROTEIN 1"/>
    <property type="match status" value="1"/>
</dbReference>
<sequence>MTVDFCDYFWGDKNNGFDILYHNMKHGLIASKDLSDFLRERTNIEETCSKLLAKLAKQTSSTSTTGTFNPLWQLLRVSIEKLSTIHLQMVHKVCELVKDVSKYTDELHKKHKNVKEEQSGTLDAVQIIQSTTLALQKAKDIYIQKGGELDKLRKDNASAKDIEKAELKLKKAQDDYKVLVEKYSSVKEEFEKKMSMACKLFQEVEESHLKQMKDFLNLYTELIETNHEEIGKVHVEFKKQCLEMTVDKLLEQFVLTKYTGFEKPENIEFEEVCLNSTSSSLNQVPDSSSDTKSVQGTNSPVLTNTTQNSCAASVASEKPSTAKREGNCRIRDKKDAINYQSSRATSLLNIFISNSHGAFSKSNRTVSLSADHTAYSLPQNSIRGSKWFLRSRRDKRKEKKTKKKKEPSSETVGKEDKSDNEEKEEEESKNCAPEIDDEGYCIKPTEQWNVEKGNFFSSSDSEDDRDKRLHVEIKPLSNGSGPISASVDELRATVENISLLPIGTQTLKNRRGSINDDSTMKRSKSVSQQLNTVKISNDLIGLNLFQPSESSNLVQQPNPLNSPTLSLTNKSISPPNVYPVVSRYAADLGDLFFEISDIHQSTPKPTLQPTTPTGPSISIPRPPSRRENNGPRNQLSPISIGRTDSVSSLEYRSSGVLGPSRGPSPLTIGLSDSIPLAVAFHEIIHAYFKGANESRCQVKMFGDMMVSFPAGIANILVNNPNPAKLTFRLKNTTRIDNILPNKQLVLSDNPFTTTDSTIYEFIMPALTSLLRKQFEQNPVASYFNVDILKYQVKLRNTAAASCPFQLVSFYKCSNTYTDLKIDYKFNSHSMSVPSPLLNVTVSANLNSAIRNMQSKPTAHWQSDTKTVSWKFAELAQYSESQGSGSLKARFEVDNLCPISTIVTQFNCEGTTLSGVEFELVSGGYRVSLIKRRFVAGKYICDGEPDPKSSIQHSAVSSNISCTDC</sequence>
<feature type="coiled-coil region" evidence="8">
    <location>
        <begin position="162"/>
        <end position="189"/>
    </location>
</feature>
<feature type="compositionally biased region" description="Polar residues" evidence="9">
    <location>
        <begin position="280"/>
        <end position="311"/>
    </location>
</feature>
<dbReference type="OrthoDB" id="5593455at2759"/>
<accession>A0A5E4MLQ4</accession>
<dbReference type="Pfam" id="PF10291">
    <property type="entry name" value="muHD"/>
    <property type="match status" value="1"/>
</dbReference>
<feature type="region of interest" description="Disordered" evidence="9">
    <location>
        <begin position="386"/>
        <end position="437"/>
    </location>
</feature>
<dbReference type="InterPro" id="IPR018808">
    <property type="entry name" value="Muniscin_C"/>
</dbReference>
<evidence type="ECO:0000313" key="12">
    <source>
        <dbReference type="EMBL" id="VVC33162.1"/>
    </source>
</evidence>
<dbReference type="CDD" id="cd07648">
    <property type="entry name" value="F-BAR_FCHO"/>
    <property type="match status" value="1"/>
</dbReference>
<feature type="compositionally biased region" description="Basic residues" evidence="9">
    <location>
        <begin position="389"/>
        <end position="405"/>
    </location>
</feature>
<dbReference type="Proteomes" id="UP000325440">
    <property type="component" value="Unassembled WGS sequence"/>
</dbReference>
<dbReference type="Gene3D" id="1.20.1270.60">
    <property type="entry name" value="Arfaptin homology (AH) domain/BAR domain"/>
    <property type="match status" value="1"/>
</dbReference>
<evidence type="ECO:0000256" key="3">
    <source>
        <dbReference type="ARBA" id="ARBA00022583"/>
    </source>
</evidence>
<keyword evidence="6" id="KW-0168">Coated pit</keyword>
<dbReference type="InterPro" id="IPR028565">
    <property type="entry name" value="MHD"/>
</dbReference>
<feature type="region of interest" description="Disordered" evidence="9">
    <location>
        <begin position="280"/>
        <end position="329"/>
    </location>
</feature>
<dbReference type="SMART" id="SM00055">
    <property type="entry name" value="FCH"/>
    <property type="match status" value="1"/>
</dbReference>
<evidence type="ECO:0000256" key="2">
    <source>
        <dbReference type="ARBA" id="ARBA00011064"/>
    </source>
</evidence>
<keyword evidence="3" id="KW-0254">Endocytosis</keyword>
<evidence type="ECO:0000256" key="1">
    <source>
        <dbReference type="ARBA" id="ARBA00004283"/>
    </source>
</evidence>
<dbReference type="AlphaFoldDB" id="A0A5E4MLQ4"/>
<name>A0A5E4MLQ4_9HEMI</name>
<feature type="compositionally biased region" description="Low complexity" evidence="9">
    <location>
        <begin position="602"/>
        <end position="619"/>
    </location>
</feature>
<dbReference type="GO" id="GO:0005905">
    <property type="term" value="C:clathrin-coated pit"/>
    <property type="evidence" value="ECO:0007669"/>
    <property type="project" value="UniProtKB-SubCell"/>
</dbReference>
<comment type="similarity">
    <text evidence="2">Belongs to the FCHO family.</text>
</comment>
<feature type="compositionally biased region" description="Acidic residues" evidence="9">
    <location>
        <begin position="418"/>
        <end position="427"/>
    </location>
</feature>
<dbReference type="InterPro" id="IPR054713">
    <property type="entry name" value="GMIP/FCHO2-like_FCH"/>
</dbReference>
<dbReference type="EMBL" id="CABPRJ010000964">
    <property type="protein sequence ID" value="VVC33162.1"/>
    <property type="molecule type" value="Genomic_DNA"/>
</dbReference>
<dbReference type="GO" id="GO:0072583">
    <property type="term" value="P:clathrin-dependent endocytosis"/>
    <property type="evidence" value="ECO:0007669"/>
    <property type="project" value="TreeGrafter"/>
</dbReference>
<keyword evidence="13" id="KW-1185">Reference proteome</keyword>
<evidence type="ECO:0000256" key="5">
    <source>
        <dbReference type="ARBA" id="ARBA00023136"/>
    </source>
</evidence>
<dbReference type="InterPro" id="IPR001060">
    <property type="entry name" value="FCH_dom"/>
</dbReference>
<comment type="subcellular location">
    <subcellularLocation>
        <location evidence="1">Membrane</location>
        <location evidence="1">Clathrin-coated pit</location>
        <topology evidence="1">Peripheral membrane protein</topology>
        <orientation evidence="1">Cytoplasmic side</orientation>
    </subcellularLocation>
</comment>
<evidence type="ECO:0000313" key="13">
    <source>
        <dbReference type="Proteomes" id="UP000325440"/>
    </source>
</evidence>
<proteinExistence type="inferred from homology"/>
<feature type="compositionally biased region" description="Basic and acidic residues" evidence="9">
    <location>
        <begin position="320"/>
        <end position="329"/>
    </location>
</feature>
<keyword evidence="4 7" id="KW-0175">Coiled coil</keyword>
<dbReference type="InterPro" id="IPR031160">
    <property type="entry name" value="F_BAR_dom"/>
</dbReference>
<evidence type="ECO:0000256" key="7">
    <source>
        <dbReference type="PROSITE-ProRule" id="PRU01077"/>
    </source>
</evidence>
<evidence type="ECO:0000256" key="8">
    <source>
        <dbReference type="SAM" id="Coils"/>
    </source>
</evidence>
<dbReference type="FunFam" id="1.20.1270.60:FF:000016">
    <property type="entry name" value="FCH domain only protein 2"/>
    <property type="match status" value="1"/>
</dbReference>
<feature type="compositionally biased region" description="Basic and acidic residues" evidence="9">
    <location>
        <begin position="406"/>
        <end position="417"/>
    </location>
</feature>
<dbReference type="PROSITE" id="PS51072">
    <property type="entry name" value="MHD"/>
    <property type="match status" value="1"/>
</dbReference>
<gene>
    <name evidence="12" type="ORF">CINCED_3A011481</name>
</gene>
<evidence type="ECO:0000259" key="11">
    <source>
        <dbReference type="PROSITE" id="PS51741"/>
    </source>
</evidence>
<dbReference type="GO" id="GO:0048268">
    <property type="term" value="P:clathrin coat assembly"/>
    <property type="evidence" value="ECO:0007669"/>
    <property type="project" value="TreeGrafter"/>
</dbReference>
<evidence type="ECO:0000256" key="9">
    <source>
        <dbReference type="SAM" id="MobiDB-lite"/>
    </source>
</evidence>
<protein>
    <submittedName>
        <fullName evidence="12">Muniscin C-terminal,F-BAR domain,Mu homology domain,Arfaptin homology (AH) domain/BAR domain,FCH</fullName>
    </submittedName>
</protein>